<evidence type="ECO:0000313" key="3">
    <source>
        <dbReference type="Proteomes" id="UP001239445"/>
    </source>
</evidence>
<name>A0AAJ0F407_9PEZI</name>
<dbReference type="Proteomes" id="UP001239445">
    <property type="component" value="Unassembled WGS sequence"/>
</dbReference>
<organism evidence="2 3">
    <name type="scientific">Echria macrotheca</name>
    <dbReference type="NCBI Taxonomy" id="438768"/>
    <lineage>
        <taxon>Eukaryota</taxon>
        <taxon>Fungi</taxon>
        <taxon>Dikarya</taxon>
        <taxon>Ascomycota</taxon>
        <taxon>Pezizomycotina</taxon>
        <taxon>Sordariomycetes</taxon>
        <taxon>Sordariomycetidae</taxon>
        <taxon>Sordariales</taxon>
        <taxon>Schizotheciaceae</taxon>
        <taxon>Echria</taxon>
    </lineage>
</organism>
<dbReference type="AlphaFoldDB" id="A0AAJ0F407"/>
<comment type="caution">
    <text evidence="2">The sequence shown here is derived from an EMBL/GenBank/DDBJ whole genome shotgun (WGS) entry which is preliminary data.</text>
</comment>
<gene>
    <name evidence="2" type="ORF">QBC47DRAFT_311024</name>
</gene>
<feature type="signal peptide" evidence="1">
    <location>
        <begin position="1"/>
        <end position="21"/>
    </location>
</feature>
<evidence type="ECO:0000256" key="1">
    <source>
        <dbReference type="SAM" id="SignalP"/>
    </source>
</evidence>
<feature type="chain" id="PRO_5042568953" evidence="1">
    <location>
        <begin position="22"/>
        <end position="181"/>
    </location>
</feature>
<sequence>MKATQFFRLASLLATIPSTIAQNCDEGTKLVCYGKPGGTAQNISLDDLEYVVAGFRGETENGPKFYTMPANPSLKGCDEWMMGDPVGSVLVLAKHTSNRSNSSVSLDEIANTIDGGINATPEQIAKSIMGCGTNGGQLIVQVNASSPVYQTEEYKALGAKPGNIVIKVVHAPPPAAAERSI</sequence>
<evidence type="ECO:0000313" key="2">
    <source>
        <dbReference type="EMBL" id="KAK1749893.1"/>
    </source>
</evidence>
<protein>
    <submittedName>
        <fullName evidence="2">Uncharacterized protein</fullName>
    </submittedName>
</protein>
<dbReference type="EMBL" id="MU839851">
    <property type="protein sequence ID" value="KAK1749893.1"/>
    <property type="molecule type" value="Genomic_DNA"/>
</dbReference>
<keyword evidence="3" id="KW-1185">Reference proteome</keyword>
<reference evidence="2" key="1">
    <citation type="submission" date="2023-06" db="EMBL/GenBank/DDBJ databases">
        <title>Genome-scale phylogeny and comparative genomics of the fungal order Sordariales.</title>
        <authorList>
            <consortium name="Lawrence Berkeley National Laboratory"/>
            <person name="Hensen N."/>
            <person name="Bonometti L."/>
            <person name="Westerberg I."/>
            <person name="Brannstrom I.O."/>
            <person name="Guillou S."/>
            <person name="Cros-Aarteil S."/>
            <person name="Calhoun S."/>
            <person name="Haridas S."/>
            <person name="Kuo A."/>
            <person name="Mondo S."/>
            <person name="Pangilinan J."/>
            <person name="Riley R."/>
            <person name="Labutti K."/>
            <person name="Andreopoulos B."/>
            <person name="Lipzen A."/>
            <person name="Chen C."/>
            <person name="Yanf M."/>
            <person name="Daum C."/>
            <person name="Ng V."/>
            <person name="Clum A."/>
            <person name="Steindorff A."/>
            <person name="Ohm R."/>
            <person name="Martin F."/>
            <person name="Silar P."/>
            <person name="Natvig D."/>
            <person name="Lalanne C."/>
            <person name="Gautier V."/>
            <person name="Ament-Velasquez S.L."/>
            <person name="Kruys A."/>
            <person name="Hutchinson M.I."/>
            <person name="Powell A.J."/>
            <person name="Barry K."/>
            <person name="Miller A.N."/>
            <person name="Grigoriev I.V."/>
            <person name="Debuchy R."/>
            <person name="Gladieux P."/>
            <person name="Thoren M.H."/>
            <person name="Johannesson H."/>
        </authorList>
    </citation>
    <scope>NUCLEOTIDE SEQUENCE</scope>
    <source>
        <strain evidence="2">PSN4</strain>
    </source>
</reference>
<proteinExistence type="predicted"/>
<keyword evidence="1" id="KW-0732">Signal</keyword>
<accession>A0AAJ0F407</accession>